<evidence type="ECO:0000256" key="1">
    <source>
        <dbReference type="ARBA" id="ARBA00023015"/>
    </source>
</evidence>
<comment type="caution">
    <text evidence="4">The sequence shown here is derived from an EMBL/GenBank/DDBJ whole genome shotgun (WGS) entry which is preliminary data.</text>
</comment>
<evidence type="ECO:0000313" key="4">
    <source>
        <dbReference type="EMBL" id="MBB6632554.1"/>
    </source>
</evidence>
<dbReference type="Proteomes" id="UP000535838">
    <property type="component" value="Unassembled WGS sequence"/>
</dbReference>
<dbReference type="SMART" id="SM00342">
    <property type="entry name" value="HTH_ARAC"/>
    <property type="match status" value="1"/>
</dbReference>
<dbReference type="InterPro" id="IPR018060">
    <property type="entry name" value="HTH_AraC"/>
</dbReference>
<dbReference type="EMBL" id="JACJVQ010000001">
    <property type="protein sequence ID" value="MBB6632554.1"/>
    <property type="molecule type" value="Genomic_DNA"/>
</dbReference>
<evidence type="ECO:0000256" key="2">
    <source>
        <dbReference type="ARBA" id="ARBA00023163"/>
    </source>
</evidence>
<gene>
    <name evidence="4" type="ORF">H7B67_00260</name>
</gene>
<keyword evidence="5" id="KW-1185">Reference proteome</keyword>
<dbReference type="PANTHER" id="PTHR43436">
    <property type="entry name" value="ARAC-FAMILY TRANSCRIPTIONAL REGULATOR"/>
    <property type="match status" value="1"/>
</dbReference>
<dbReference type="Gene3D" id="1.10.10.60">
    <property type="entry name" value="Homeodomain-like"/>
    <property type="match status" value="2"/>
</dbReference>
<dbReference type="GO" id="GO:0043565">
    <property type="term" value="F:sequence-specific DNA binding"/>
    <property type="evidence" value="ECO:0007669"/>
    <property type="project" value="InterPro"/>
</dbReference>
<dbReference type="PROSITE" id="PS01124">
    <property type="entry name" value="HTH_ARAC_FAMILY_2"/>
    <property type="match status" value="1"/>
</dbReference>
<dbReference type="AlphaFoldDB" id="A0A841SKX6"/>
<keyword evidence="1" id="KW-0805">Transcription regulation</keyword>
<evidence type="ECO:0000313" key="5">
    <source>
        <dbReference type="Proteomes" id="UP000535838"/>
    </source>
</evidence>
<evidence type="ECO:0000259" key="3">
    <source>
        <dbReference type="PROSITE" id="PS01124"/>
    </source>
</evidence>
<proteinExistence type="predicted"/>
<dbReference type="PANTHER" id="PTHR43436:SF1">
    <property type="entry name" value="TRANSCRIPTIONAL REGULATORY PROTEIN"/>
    <property type="match status" value="1"/>
</dbReference>
<accession>A0A841SKX6</accession>
<organism evidence="4 5">
    <name type="scientific">Cohnella thailandensis</name>
    <dbReference type="NCBI Taxonomy" id="557557"/>
    <lineage>
        <taxon>Bacteria</taxon>
        <taxon>Bacillati</taxon>
        <taxon>Bacillota</taxon>
        <taxon>Bacilli</taxon>
        <taxon>Bacillales</taxon>
        <taxon>Paenibacillaceae</taxon>
        <taxon>Cohnella</taxon>
    </lineage>
</organism>
<dbReference type="SUPFAM" id="SSF46689">
    <property type="entry name" value="Homeodomain-like"/>
    <property type="match status" value="1"/>
</dbReference>
<keyword evidence="2" id="KW-0804">Transcription</keyword>
<dbReference type="InterPro" id="IPR009057">
    <property type="entry name" value="Homeodomain-like_sf"/>
</dbReference>
<name>A0A841SKX6_9BACL</name>
<protein>
    <submittedName>
        <fullName evidence="4">Helix-turn-helix transcriptional regulator</fullName>
    </submittedName>
</protein>
<reference evidence="4 5" key="1">
    <citation type="submission" date="2020-08" db="EMBL/GenBank/DDBJ databases">
        <title>Cohnella phylogeny.</title>
        <authorList>
            <person name="Dunlap C."/>
        </authorList>
    </citation>
    <scope>NUCLEOTIDE SEQUENCE [LARGE SCALE GENOMIC DNA]</scope>
    <source>
        <strain evidence="4 5">DSM 25241</strain>
    </source>
</reference>
<dbReference type="GO" id="GO:0003700">
    <property type="term" value="F:DNA-binding transcription factor activity"/>
    <property type="evidence" value="ECO:0007669"/>
    <property type="project" value="InterPro"/>
</dbReference>
<sequence length="86" mass="9873">MSSSSLYTYFKEVTAMSPIQYQKRLRLQEARRLLLAGASEAAAVAFQVGYESPSHFSREYSRLFGKPPIRDIRGWREALREVESAE</sequence>
<dbReference type="Pfam" id="PF12833">
    <property type="entry name" value="HTH_18"/>
    <property type="match status" value="1"/>
</dbReference>
<feature type="domain" description="HTH araC/xylS-type" evidence="3">
    <location>
        <begin position="1"/>
        <end position="74"/>
    </location>
</feature>